<dbReference type="InterPro" id="IPR009057">
    <property type="entry name" value="Homeodomain-like_sf"/>
</dbReference>
<dbReference type="InterPro" id="IPR001647">
    <property type="entry name" value="HTH_TetR"/>
</dbReference>
<evidence type="ECO:0000313" key="4">
    <source>
        <dbReference type="EMBL" id="HIU46981.1"/>
    </source>
</evidence>
<evidence type="ECO:0000256" key="1">
    <source>
        <dbReference type="ARBA" id="ARBA00023125"/>
    </source>
</evidence>
<dbReference type="SUPFAM" id="SSF46689">
    <property type="entry name" value="Homeodomain-like"/>
    <property type="match status" value="1"/>
</dbReference>
<dbReference type="Proteomes" id="UP000824123">
    <property type="component" value="Unassembled WGS sequence"/>
</dbReference>
<keyword evidence="1 2" id="KW-0238">DNA-binding</keyword>
<dbReference type="AlphaFoldDB" id="A0A9D1LS27"/>
<proteinExistence type="predicted"/>
<feature type="domain" description="HTH tetR-type" evidence="3">
    <location>
        <begin position="9"/>
        <end position="69"/>
    </location>
</feature>
<evidence type="ECO:0000259" key="3">
    <source>
        <dbReference type="PROSITE" id="PS50977"/>
    </source>
</evidence>
<name>A0A9D1LS27_9FIRM</name>
<comment type="caution">
    <text evidence="4">The sequence shown here is derived from an EMBL/GenBank/DDBJ whole genome shotgun (WGS) entry which is preliminary data.</text>
</comment>
<accession>A0A9D1LS27</accession>
<gene>
    <name evidence="4" type="ORF">IAC59_06950</name>
</gene>
<dbReference type="Pfam" id="PF00440">
    <property type="entry name" value="TetR_N"/>
    <property type="match status" value="1"/>
</dbReference>
<evidence type="ECO:0000256" key="2">
    <source>
        <dbReference type="PROSITE-ProRule" id="PRU00335"/>
    </source>
</evidence>
<dbReference type="Pfam" id="PF14278">
    <property type="entry name" value="TetR_C_8"/>
    <property type="match status" value="1"/>
</dbReference>
<protein>
    <submittedName>
        <fullName evidence="4">TetR/AcrR family transcriptional regulator</fullName>
    </submittedName>
</protein>
<evidence type="ECO:0000313" key="5">
    <source>
        <dbReference type="Proteomes" id="UP000824123"/>
    </source>
</evidence>
<organism evidence="4 5">
    <name type="scientific">Candidatus Fimadaptatus faecigallinarum</name>
    <dbReference type="NCBI Taxonomy" id="2840814"/>
    <lineage>
        <taxon>Bacteria</taxon>
        <taxon>Bacillati</taxon>
        <taxon>Bacillota</taxon>
        <taxon>Clostridia</taxon>
        <taxon>Eubacteriales</taxon>
        <taxon>Candidatus Fimadaptatus</taxon>
    </lineage>
</organism>
<sequence length="197" mass="22248">MKPVDHRTRVTQLLIRRALAELLRQKPPQRISVKELCLAAGINRGTFYSHYTDIYQLLDSIESDMLHELNSSLQPLLNDCENESALHSITAGIFRCLKDNADICAFTLGPHGDRDFAARLISIGREHYMDMYRRLYPDATPRELEYYYSFVSGGCIGLLERWMSEGMLISVDDMATMAVQIIARGAGFLAAHGAPQH</sequence>
<dbReference type="PROSITE" id="PS50977">
    <property type="entry name" value="HTH_TETR_2"/>
    <property type="match status" value="1"/>
</dbReference>
<dbReference type="InterPro" id="IPR039532">
    <property type="entry name" value="TetR_C_Firmicutes"/>
</dbReference>
<reference evidence="4" key="1">
    <citation type="submission" date="2020-10" db="EMBL/GenBank/DDBJ databases">
        <authorList>
            <person name="Gilroy R."/>
        </authorList>
    </citation>
    <scope>NUCLEOTIDE SEQUENCE</scope>
    <source>
        <strain evidence="4">ChiSxjej2B14-8506</strain>
    </source>
</reference>
<feature type="DNA-binding region" description="H-T-H motif" evidence="2">
    <location>
        <begin position="32"/>
        <end position="51"/>
    </location>
</feature>
<dbReference type="GO" id="GO:0003677">
    <property type="term" value="F:DNA binding"/>
    <property type="evidence" value="ECO:0007669"/>
    <property type="project" value="UniProtKB-UniRule"/>
</dbReference>
<dbReference type="PANTHER" id="PTHR43479:SF7">
    <property type="entry name" value="TETR-FAMILY TRANSCRIPTIONAL REGULATOR"/>
    <property type="match status" value="1"/>
</dbReference>
<dbReference type="PANTHER" id="PTHR43479">
    <property type="entry name" value="ACREF/ENVCD OPERON REPRESSOR-RELATED"/>
    <property type="match status" value="1"/>
</dbReference>
<dbReference type="Gene3D" id="1.10.357.10">
    <property type="entry name" value="Tetracycline Repressor, domain 2"/>
    <property type="match status" value="1"/>
</dbReference>
<dbReference type="EMBL" id="DVNK01000041">
    <property type="protein sequence ID" value="HIU46981.1"/>
    <property type="molecule type" value="Genomic_DNA"/>
</dbReference>
<dbReference type="InterPro" id="IPR050624">
    <property type="entry name" value="HTH-type_Tx_Regulator"/>
</dbReference>
<reference evidence="4" key="2">
    <citation type="journal article" date="2021" name="PeerJ">
        <title>Extensive microbial diversity within the chicken gut microbiome revealed by metagenomics and culture.</title>
        <authorList>
            <person name="Gilroy R."/>
            <person name="Ravi A."/>
            <person name="Getino M."/>
            <person name="Pursley I."/>
            <person name="Horton D.L."/>
            <person name="Alikhan N.F."/>
            <person name="Baker D."/>
            <person name="Gharbi K."/>
            <person name="Hall N."/>
            <person name="Watson M."/>
            <person name="Adriaenssens E.M."/>
            <person name="Foster-Nyarko E."/>
            <person name="Jarju S."/>
            <person name="Secka A."/>
            <person name="Antonio M."/>
            <person name="Oren A."/>
            <person name="Chaudhuri R.R."/>
            <person name="La Ragione R."/>
            <person name="Hildebrand F."/>
            <person name="Pallen M.J."/>
        </authorList>
    </citation>
    <scope>NUCLEOTIDE SEQUENCE</scope>
    <source>
        <strain evidence="4">ChiSxjej2B14-8506</strain>
    </source>
</reference>